<evidence type="ECO:0000313" key="4">
    <source>
        <dbReference type="Proteomes" id="UP000216074"/>
    </source>
</evidence>
<dbReference type="InterPro" id="IPR012337">
    <property type="entry name" value="RNaseH-like_sf"/>
</dbReference>
<dbReference type="GO" id="GO:0003676">
    <property type="term" value="F:nucleic acid binding"/>
    <property type="evidence" value="ECO:0007669"/>
    <property type="project" value="InterPro"/>
</dbReference>
<dbReference type="Pfam" id="PF00665">
    <property type="entry name" value="rve"/>
    <property type="match status" value="1"/>
</dbReference>
<dbReference type="InterPro" id="IPR048020">
    <property type="entry name" value="Transpos_IS3"/>
</dbReference>
<comment type="function">
    <text evidence="1">Involved in the transposition of the insertion sequence.</text>
</comment>
<feature type="non-terminal residue" evidence="3">
    <location>
        <position position="1"/>
    </location>
</feature>
<gene>
    <name evidence="3" type="ORF">BHAP_2164</name>
</gene>
<dbReference type="InterPro" id="IPR025948">
    <property type="entry name" value="HTH-like_dom"/>
</dbReference>
<keyword evidence="4" id="KW-1185">Reference proteome</keyword>
<dbReference type="Proteomes" id="UP000216074">
    <property type="component" value="Unassembled WGS sequence"/>
</dbReference>
<organism evidence="3 4">
    <name type="scientific">Bifidobacterium hapali</name>
    <dbReference type="NCBI Taxonomy" id="1630172"/>
    <lineage>
        <taxon>Bacteria</taxon>
        <taxon>Bacillati</taxon>
        <taxon>Actinomycetota</taxon>
        <taxon>Actinomycetes</taxon>
        <taxon>Bifidobacteriales</taxon>
        <taxon>Bifidobacteriaceae</taxon>
        <taxon>Bifidobacterium</taxon>
    </lineage>
</organism>
<evidence type="ECO:0000256" key="1">
    <source>
        <dbReference type="ARBA" id="ARBA00002286"/>
    </source>
</evidence>
<dbReference type="Pfam" id="PF13276">
    <property type="entry name" value="HTH_21"/>
    <property type="match status" value="1"/>
</dbReference>
<dbReference type="Gene3D" id="3.30.420.10">
    <property type="entry name" value="Ribonuclease H-like superfamily/Ribonuclease H"/>
    <property type="match status" value="1"/>
</dbReference>
<feature type="domain" description="Integrase catalytic" evidence="2">
    <location>
        <begin position="77"/>
        <end position="240"/>
    </location>
</feature>
<dbReference type="InterPro" id="IPR001584">
    <property type="entry name" value="Integrase_cat-core"/>
</dbReference>
<comment type="caution">
    <text evidence="3">The sequence shown here is derived from an EMBL/GenBank/DDBJ whole genome shotgun (WGS) entry which is preliminary data.</text>
</comment>
<protein>
    <submittedName>
        <fullName evidence="3">Integrase</fullName>
    </submittedName>
</protein>
<dbReference type="RefSeq" id="WP_143248804.1">
    <property type="nucleotide sequence ID" value="NZ_MWWY01000049.1"/>
</dbReference>
<dbReference type="OrthoDB" id="1676087at2"/>
<dbReference type="Pfam" id="PF13333">
    <property type="entry name" value="rve_2"/>
    <property type="match status" value="1"/>
</dbReference>
<proteinExistence type="predicted"/>
<dbReference type="NCBIfam" id="NF033516">
    <property type="entry name" value="transpos_IS3"/>
    <property type="match status" value="1"/>
</dbReference>
<sequence length="243" mass="27427">GLLALVREAFENSKRRYGYKRIHLELRSAGIVVSAKRVMRLMTRHGMVPVFKSAKRYSSYKGEIGGAPANLVNRDFHAANPNELWVTDITEFSIPAGKVYLSPVIDCYDGMPVAWTIGTSPNAALANGMLEDACATLRPGQTPVIHSDRGCHYRWPEWIRICTDHGLTRSMSAKGCSPDNAAAEGFFGRLKQEFFHKRSFQGVTIDEFIAMLDEYMVWYRDKRIKLEYGMSIMDKRIQLGLVA</sequence>
<dbReference type="InterPro" id="IPR036397">
    <property type="entry name" value="RNaseH_sf"/>
</dbReference>
<dbReference type="GO" id="GO:0015074">
    <property type="term" value="P:DNA integration"/>
    <property type="evidence" value="ECO:0007669"/>
    <property type="project" value="InterPro"/>
</dbReference>
<evidence type="ECO:0000313" key="3">
    <source>
        <dbReference type="EMBL" id="OZG62114.1"/>
    </source>
</evidence>
<dbReference type="SUPFAM" id="SSF53098">
    <property type="entry name" value="Ribonuclease H-like"/>
    <property type="match status" value="1"/>
</dbReference>
<reference evidence="3 4" key="1">
    <citation type="journal article" date="2017" name="BMC Genomics">
        <title>Comparative genomic and phylogenomic analyses of the Bifidobacteriaceae family.</title>
        <authorList>
            <person name="Lugli G.A."/>
            <person name="Milani C."/>
            <person name="Turroni F."/>
            <person name="Duranti S."/>
            <person name="Mancabelli L."/>
            <person name="Mangifesta M."/>
            <person name="Ferrario C."/>
            <person name="Modesto M."/>
            <person name="Mattarelli P."/>
            <person name="Jiri K."/>
            <person name="van Sinderen D."/>
            <person name="Ventura M."/>
        </authorList>
    </citation>
    <scope>NUCLEOTIDE SEQUENCE [LARGE SCALE GENOMIC DNA]</scope>
    <source>
        <strain evidence="3 4">DSM 100202</strain>
    </source>
</reference>
<accession>A0A261FSE3</accession>
<dbReference type="EMBL" id="MWWY01000049">
    <property type="protein sequence ID" value="OZG62114.1"/>
    <property type="molecule type" value="Genomic_DNA"/>
</dbReference>
<name>A0A261FSE3_9BIFI</name>
<dbReference type="InterPro" id="IPR050900">
    <property type="entry name" value="Transposase_IS3/IS150/IS904"/>
</dbReference>
<dbReference type="PANTHER" id="PTHR46889:SF4">
    <property type="entry name" value="TRANSPOSASE INSO FOR INSERTION SEQUENCE ELEMENT IS911B-RELATED"/>
    <property type="match status" value="1"/>
</dbReference>
<dbReference type="AlphaFoldDB" id="A0A261FSE3"/>
<dbReference type="PROSITE" id="PS50994">
    <property type="entry name" value="INTEGRASE"/>
    <property type="match status" value="1"/>
</dbReference>
<dbReference type="PANTHER" id="PTHR46889">
    <property type="entry name" value="TRANSPOSASE INSF FOR INSERTION SEQUENCE IS3B-RELATED"/>
    <property type="match status" value="1"/>
</dbReference>
<evidence type="ECO:0000259" key="2">
    <source>
        <dbReference type="PROSITE" id="PS50994"/>
    </source>
</evidence>